<name>A0A4Q7U7Q4_PSEST</name>
<organism evidence="1 2">
    <name type="scientific">Pseudonocardia sediminis</name>
    <dbReference type="NCBI Taxonomy" id="1397368"/>
    <lineage>
        <taxon>Bacteria</taxon>
        <taxon>Bacillati</taxon>
        <taxon>Actinomycetota</taxon>
        <taxon>Actinomycetes</taxon>
        <taxon>Pseudonocardiales</taxon>
        <taxon>Pseudonocardiaceae</taxon>
        <taxon>Pseudonocardia</taxon>
    </lineage>
</organism>
<dbReference type="RefSeq" id="WP_165438617.1">
    <property type="nucleotide sequence ID" value="NZ_SHKL01000002.1"/>
</dbReference>
<dbReference type="Proteomes" id="UP000291591">
    <property type="component" value="Unassembled WGS sequence"/>
</dbReference>
<gene>
    <name evidence="1" type="ORF">EV383_6269</name>
</gene>
<evidence type="ECO:0000313" key="1">
    <source>
        <dbReference type="EMBL" id="RZT75528.1"/>
    </source>
</evidence>
<dbReference type="AlphaFoldDB" id="A0A4Q7U7Q4"/>
<evidence type="ECO:0000313" key="2">
    <source>
        <dbReference type="Proteomes" id="UP000291591"/>
    </source>
</evidence>
<keyword evidence="2" id="KW-1185">Reference proteome</keyword>
<proteinExistence type="predicted"/>
<reference evidence="1 2" key="1">
    <citation type="submission" date="2019-02" db="EMBL/GenBank/DDBJ databases">
        <title>Sequencing the genomes of 1000 actinobacteria strains.</title>
        <authorList>
            <person name="Klenk H.-P."/>
        </authorList>
    </citation>
    <scope>NUCLEOTIDE SEQUENCE [LARGE SCALE GENOMIC DNA]</scope>
    <source>
        <strain evidence="1 2">DSM 45779</strain>
    </source>
</reference>
<comment type="caution">
    <text evidence="1">The sequence shown here is derived from an EMBL/GenBank/DDBJ whole genome shotgun (WGS) entry which is preliminary data.</text>
</comment>
<dbReference type="InterPro" id="IPR045596">
    <property type="entry name" value="DUF6459"/>
</dbReference>
<protein>
    <submittedName>
        <fullName evidence="1">Uncharacterized protein</fullName>
    </submittedName>
</protein>
<sequence>MARTQNRPGSLWRVREFQTQLLPGDVPMLVTVTERYDPAVAARHAKAAAAQRCPHCRGDLSEPVPDELAATPRAYFAGEPTSGVAADSDLEIAARRAMAVVFEAIDGRRPVTQLNQLADPAVVRYVRAQAGALRGQRVPSRIYSCHVRQPWEGIGEVFGLARVGSRRVAAFASRVELRPAGWRIGALRVL</sequence>
<dbReference type="EMBL" id="SHKL01000002">
    <property type="protein sequence ID" value="RZT75528.1"/>
    <property type="molecule type" value="Genomic_DNA"/>
</dbReference>
<accession>A0A4Q7U7Q4</accession>
<dbReference type="Pfam" id="PF20060">
    <property type="entry name" value="DUF6459"/>
    <property type="match status" value="1"/>
</dbReference>